<organism evidence="2 3">
    <name type="scientific">Streptomyces laurentii</name>
    <dbReference type="NCBI Taxonomy" id="39478"/>
    <lineage>
        <taxon>Bacteria</taxon>
        <taxon>Bacillati</taxon>
        <taxon>Actinomycetota</taxon>
        <taxon>Actinomycetes</taxon>
        <taxon>Kitasatosporales</taxon>
        <taxon>Streptomycetaceae</taxon>
        <taxon>Streptomyces</taxon>
    </lineage>
</organism>
<dbReference type="RefSeq" id="WP_359885614.1">
    <property type="nucleotide sequence ID" value="NZ_JBEYHT010000108.1"/>
</dbReference>
<feature type="compositionally biased region" description="Low complexity" evidence="1">
    <location>
        <begin position="100"/>
        <end position="120"/>
    </location>
</feature>
<sequence length="140" mass="14408">MLLPDRTTVSRLLRAFRALERTVLARPHDPAARRRLEDTTYTLCVLMGERTAGAAVRAAERYVARPAPPAASLPAAAAAALAPAVPPSAARVASDPQPPLLRTTVLPTPVLQGAAPAAPALQTPDLESRGSAPAGGVPAE</sequence>
<dbReference type="InterPro" id="IPR033457">
    <property type="entry name" value="DUF5133"/>
</dbReference>
<feature type="region of interest" description="Disordered" evidence="1">
    <location>
        <begin position="85"/>
        <end position="140"/>
    </location>
</feature>
<evidence type="ECO:0000313" key="3">
    <source>
        <dbReference type="Proteomes" id="UP000217676"/>
    </source>
</evidence>
<dbReference type="EMBL" id="AP017424">
    <property type="protein sequence ID" value="BAU81279.1"/>
    <property type="molecule type" value="Genomic_DNA"/>
</dbReference>
<evidence type="ECO:0000256" key="1">
    <source>
        <dbReference type="SAM" id="MobiDB-lite"/>
    </source>
</evidence>
<dbReference type="AlphaFoldDB" id="A0A160NSG8"/>
<gene>
    <name evidence="2" type="ORF">SLA_0324</name>
</gene>
<keyword evidence="3" id="KW-1185">Reference proteome</keyword>
<evidence type="ECO:0000313" key="2">
    <source>
        <dbReference type="EMBL" id="BAU81279.1"/>
    </source>
</evidence>
<proteinExistence type="predicted"/>
<reference evidence="2 3" key="1">
    <citation type="journal article" date="2016" name="Genome Announc.">
        <title>Complete Genome Sequence of Thiostrepton-Producing Streptomyces laurentii ATCC 31255.</title>
        <authorList>
            <person name="Doi K."/>
            <person name="Fujino Y."/>
            <person name="Nagayoshi Y."/>
            <person name="Ohshima T."/>
            <person name="Ogata S."/>
        </authorList>
    </citation>
    <scope>NUCLEOTIDE SEQUENCE [LARGE SCALE GENOMIC DNA]</scope>
    <source>
        <strain evidence="2 3">ATCC 31255</strain>
    </source>
</reference>
<evidence type="ECO:0008006" key="4">
    <source>
        <dbReference type="Google" id="ProtNLM"/>
    </source>
</evidence>
<dbReference type="Proteomes" id="UP000217676">
    <property type="component" value="Chromosome"/>
</dbReference>
<name>A0A160NSG8_STRLU</name>
<dbReference type="KEGG" id="slau:SLA_0324"/>
<protein>
    <recommendedName>
        <fullName evidence="4">DUF5133 domain-containing protein</fullName>
    </recommendedName>
</protein>
<accession>A0A160NSG8</accession>
<dbReference type="Pfam" id="PF17196">
    <property type="entry name" value="DUF5133"/>
    <property type="match status" value="1"/>
</dbReference>